<protein>
    <recommendedName>
        <fullName evidence="2">C2H2-type domain-containing protein</fullName>
    </recommendedName>
</protein>
<organism evidence="3 4">
    <name type="scientific">Diploptera punctata</name>
    <name type="common">Pacific beetle cockroach</name>
    <dbReference type="NCBI Taxonomy" id="6984"/>
    <lineage>
        <taxon>Eukaryota</taxon>
        <taxon>Metazoa</taxon>
        <taxon>Ecdysozoa</taxon>
        <taxon>Arthropoda</taxon>
        <taxon>Hexapoda</taxon>
        <taxon>Insecta</taxon>
        <taxon>Pterygota</taxon>
        <taxon>Neoptera</taxon>
        <taxon>Polyneoptera</taxon>
        <taxon>Dictyoptera</taxon>
        <taxon>Blattodea</taxon>
        <taxon>Blaberoidea</taxon>
        <taxon>Blaberidae</taxon>
        <taxon>Diplopterinae</taxon>
        <taxon>Diploptera</taxon>
    </lineage>
</organism>
<dbReference type="GO" id="GO:0008270">
    <property type="term" value="F:zinc ion binding"/>
    <property type="evidence" value="ECO:0007669"/>
    <property type="project" value="UniProtKB-KW"/>
</dbReference>
<dbReference type="Proteomes" id="UP001233999">
    <property type="component" value="Unassembled WGS sequence"/>
</dbReference>
<dbReference type="PROSITE" id="PS50157">
    <property type="entry name" value="ZINC_FINGER_C2H2_2"/>
    <property type="match status" value="2"/>
</dbReference>
<evidence type="ECO:0000259" key="2">
    <source>
        <dbReference type="PROSITE" id="PS50157"/>
    </source>
</evidence>
<keyword evidence="1" id="KW-0863">Zinc-finger</keyword>
<accession>A0AAD8AK75</accession>
<feature type="domain" description="C2H2-type" evidence="2">
    <location>
        <begin position="54"/>
        <end position="80"/>
    </location>
</feature>
<evidence type="ECO:0000256" key="1">
    <source>
        <dbReference type="PROSITE-ProRule" id="PRU00042"/>
    </source>
</evidence>
<dbReference type="SUPFAM" id="SSF57667">
    <property type="entry name" value="beta-beta-alpha zinc fingers"/>
    <property type="match status" value="1"/>
</dbReference>
<dbReference type="EMBL" id="JASPKZ010000310">
    <property type="protein sequence ID" value="KAJ9600574.1"/>
    <property type="molecule type" value="Genomic_DNA"/>
</dbReference>
<reference evidence="3" key="1">
    <citation type="journal article" date="2023" name="IScience">
        <title>Live-bearing cockroach genome reveals convergent evolutionary mechanisms linked to viviparity in insects and beyond.</title>
        <authorList>
            <person name="Fouks B."/>
            <person name="Harrison M.C."/>
            <person name="Mikhailova A.A."/>
            <person name="Marchal E."/>
            <person name="English S."/>
            <person name="Carruthers M."/>
            <person name="Jennings E.C."/>
            <person name="Chiamaka E.L."/>
            <person name="Frigard R.A."/>
            <person name="Pippel M."/>
            <person name="Attardo G.M."/>
            <person name="Benoit J.B."/>
            <person name="Bornberg-Bauer E."/>
            <person name="Tobe S.S."/>
        </authorList>
    </citation>
    <scope>NUCLEOTIDE SEQUENCE</scope>
    <source>
        <strain evidence="3">Stay&amp;Tobe</strain>
    </source>
</reference>
<comment type="caution">
    <text evidence="3">The sequence shown here is derived from an EMBL/GenBank/DDBJ whole genome shotgun (WGS) entry which is preliminary data.</text>
</comment>
<dbReference type="Gene3D" id="3.30.160.60">
    <property type="entry name" value="Classic Zinc Finger"/>
    <property type="match status" value="1"/>
</dbReference>
<keyword evidence="4" id="KW-1185">Reference proteome</keyword>
<feature type="domain" description="C2H2-type" evidence="2">
    <location>
        <begin position="25"/>
        <end position="52"/>
    </location>
</feature>
<proteinExistence type="predicted"/>
<dbReference type="Pfam" id="PF13909">
    <property type="entry name" value="zf-H2C2_5"/>
    <property type="match status" value="1"/>
</dbReference>
<name>A0AAD8AK75_DIPPU</name>
<reference evidence="3" key="2">
    <citation type="submission" date="2023-05" db="EMBL/GenBank/DDBJ databases">
        <authorList>
            <person name="Fouks B."/>
        </authorList>
    </citation>
    <scope>NUCLEOTIDE SEQUENCE</scope>
    <source>
        <strain evidence="3">Stay&amp;Tobe</strain>
        <tissue evidence="3">Testes</tissue>
    </source>
</reference>
<dbReference type="Pfam" id="PF00096">
    <property type="entry name" value="zf-C2H2"/>
    <property type="match status" value="1"/>
</dbReference>
<dbReference type="InterPro" id="IPR036236">
    <property type="entry name" value="Znf_C2H2_sf"/>
</dbReference>
<gene>
    <name evidence="3" type="ORF">L9F63_026286</name>
</gene>
<dbReference type="AlphaFoldDB" id="A0AAD8AK75"/>
<dbReference type="InterPro" id="IPR013087">
    <property type="entry name" value="Znf_C2H2_type"/>
</dbReference>
<keyword evidence="1" id="KW-0479">Metal-binding</keyword>
<evidence type="ECO:0000313" key="3">
    <source>
        <dbReference type="EMBL" id="KAJ9600574.1"/>
    </source>
</evidence>
<dbReference type="SMART" id="SM00355">
    <property type="entry name" value="ZnF_C2H2"/>
    <property type="match status" value="2"/>
</dbReference>
<sequence>MKLQKIIMKKVFQLVYHPKHSPGVFPCPQCRKVYRYRTNMLRHIKLECGKDPQFQCPYCPRQTKQKSSLQRHIENKHSFK</sequence>
<evidence type="ECO:0000313" key="4">
    <source>
        <dbReference type="Proteomes" id="UP001233999"/>
    </source>
</evidence>
<keyword evidence="1" id="KW-0862">Zinc</keyword>